<sequence>MTDQFFKHFDITSKIISGAIEVHRILGPGMLESAYEECLAYELEHLGFKVERQKPVPVVYKDVKLDCGYRIDLLINDLVLLELKSVDVLNPIHEAQVLTYLHFSKKEVGLLINFNVKLLKDGSKRYIK</sequence>
<reference evidence="1 2" key="1">
    <citation type="submission" date="2020-10" db="EMBL/GenBank/DDBJ databases">
        <title>Connecting structure to function with the recovery of over 1000 high-quality activated sludge metagenome-assembled genomes encoding full-length rRNA genes using long-read sequencing.</title>
        <authorList>
            <person name="Singleton C.M."/>
            <person name="Petriglieri F."/>
            <person name="Kristensen J.M."/>
            <person name="Kirkegaard R.H."/>
            <person name="Michaelsen T.Y."/>
            <person name="Andersen M.H."/>
            <person name="Karst S.M."/>
            <person name="Dueholm M.S."/>
            <person name="Nielsen P.H."/>
            <person name="Albertsen M."/>
        </authorList>
    </citation>
    <scope>NUCLEOTIDE SEQUENCE [LARGE SCALE GENOMIC DNA]</scope>
    <source>
        <strain evidence="1">Ribe_18-Q3-R11-54_BAT3C.373</strain>
    </source>
</reference>
<dbReference type="NCBIfam" id="TIGR04256">
    <property type="entry name" value="GxxExxY"/>
    <property type="match status" value="1"/>
</dbReference>
<dbReference type="InterPro" id="IPR026350">
    <property type="entry name" value="GxxExxY"/>
</dbReference>
<gene>
    <name evidence="1" type="ORF">IPO85_18100</name>
</gene>
<dbReference type="EMBL" id="JADKFW010000019">
    <property type="protein sequence ID" value="MBK9719385.1"/>
    <property type="molecule type" value="Genomic_DNA"/>
</dbReference>
<dbReference type="Pfam" id="PF13366">
    <property type="entry name" value="PDDEXK_3"/>
    <property type="match status" value="1"/>
</dbReference>
<evidence type="ECO:0000313" key="2">
    <source>
        <dbReference type="Proteomes" id="UP000808349"/>
    </source>
</evidence>
<dbReference type="Proteomes" id="UP000808349">
    <property type="component" value="Unassembled WGS sequence"/>
</dbReference>
<protein>
    <submittedName>
        <fullName evidence="1">GxxExxY protein</fullName>
    </submittedName>
</protein>
<proteinExistence type="predicted"/>
<comment type="caution">
    <text evidence="1">The sequence shown here is derived from an EMBL/GenBank/DDBJ whole genome shotgun (WGS) entry which is preliminary data.</text>
</comment>
<name>A0A9D7SB41_9BACT</name>
<evidence type="ECO:0000313" key="1">
    <source>
        <dbReference type="EMBL" id="MBK9719385.1"/>
    </source>
</evidence>
<accession>A0A9D7SB41</accession>
<organism evidence="1 2">
    <name type="scientific">Candidatus Defluviibacterium haderslevense</name>
    <dbReference type="NCBI Taxonomy" id="2981993"/>
    <lineage>
        <taxon>Bacteria</taxon>
        <taxon>Pseudomonadati</taxon>
        <taxon>Bacteroidota</taxon>
        <taxon>Saprospiria</taxon>
        <taxon>Saprospirales</taxon>
        <taxon>Saprospiraceae</taxon>
        <taxon>Candidatus Defluviibacterium</taxon>
    </lineage>
</organism>
<dbReference type="AlphaFoldDB" id="A0A9D7SB41"/>